<gene>
    <name evidence="4" type="ORF">SAMN04488006_1631</name>
</gene>
<dbReference type="EMBL" id="FOZP01000003">
    <property type="protein sequence ID" value="SFS48881.1"/>
    <property type="molecule type" value="Genomic_DNA"/>
</dbReference>
<dbReference type="Pfam" id="PF07495">
    <property type="entry name" value="Y_Y_Y"/>
    <property type="match status" value="1"/>
</dbReference>
<name>A0A1I6Q8T5_9FLAO</name>
<evidence type="ECO:0000256" key="2">
    <source>
        <dbReference type="SAM" id="Phobius"/>
    </source>
</evidence>
<keyword evidence="2" id="KW-1133">Transmembrane helix</keyword>
<feature type="coiled-coil region" evidence="1">
    <location>
        <begin position="756"/>
        <end position="790"/>
    </location>
</feature>
<evidence type="ECO:0000313" key="5">
    <source>
        <dbReference type="Proteomes" id="UP000199312"/>
    </source>
</evidence>
<dbReference type="InterPro" id="IPR000792">
    <property type="entry name" value="Tscrpt_reg_LuxR_C"/>
</dbReference>
<sequence length="925" mass="107068">MNSQSVKPNILRNTPLKEHFDSNDYKGGIQNWAFDQTSDGILYIANNEGLLEFDGREWNKYEVPLATRLRALKVDSQDRIFVGGQGQIGYFTKTKNDLVFTSLLKYLPKNKQDIAETWKILELNGKIIFNTESELFVFENNNLKAMTLPGYMRYAFNIENKVFAQFYGKGLYEFINNEFIPIKGTEIGYDIIAILPTNKGYYCLTREGEMKLLDNKGYTPIDLKVNLGTVNAAIKLTSGEYVVGTQSNGIFIFNSNFTLKNHLTKKEGLSDRTVKSLYEDAFHNLWVGLNNGIDYLKINLPFSLINEEVGIEGTGYAAIRHDNEIYLGTNTGVFIQKKEKNNLDGYPFTIITGSEGQVYNFSEVENKLILNHDRGAFELKGKNLTQIQDIGSWKFMNTKIPNLVVGGDYRGISIFNKNNDNWSVVQRVEKLEEQSSRIMEFENDSTLWMTHVSKGAFRIEFNSNLTIQKNTQKFGKKDGLPSNIMIDVYSLNNNLVFTTEKGIYDFNSNTRTFSPNLHFKKWLGTGYVSTMVSNENNAIYYIQNKKFGNLVQKGFGTFENKTHIFKHINKFISDDLANITILDENNVLIGAKEGFINYTPNKKPFINENFHVLLRKVETQTSIDSINTYNPAYTDQIEITEKHSIKFHYAAPYFDGFEDLKYSYRLVPLDEQWSKWSSLGEKEFTHLPFGKYTLEIKAKNIYEIESNVSTFSFEVLTPWYFTNWAKMSYLILAIIFLFLIPIIQQKKYRKEKSIIYKNKDEEIKIKDKEINKLENEKLKTEINLKNDQLTTITMHLVKNNDFIQDVQNKIISSLDQTDSKKELKKIIKTIDSELSNNDSWDQFAYHFDQVHGNYLKKLSENNIKLSPREIKLAAFLRMNMSSKEISKMLNITSRGVELARYRLRKKLKLKRAQNLVEYLIDLDNS</sequence>
<dbReference type="AlphaFoldDB" id="A0A1I6Q8T5"/>
<dbReference type="Gene3D" id="1.10.10.10">
    <property type="entry name" value="Winged helix-like DNA-binding domain superfamily/Winged helix DNA-binding domain"/>
    <property type="match status" value="1"/>
</dbReference>
<dbReference type="GO" id="GO:0006355">
    <property type="term" value="P:regulation of DNA-templated transcription"/>
    <property type="evidence" value="ECO:0007669"/>
    <property type="project" value="InterPro"/>
</dbReference>
<keyword evidence="2" id="KW-0812">Transmembrane</keyword>
<feature type="domain" description="HTH luxR-type" evidence="3">
    <location>
        <begin position="858"/>
        <end position="923"/>
    </location>
</feature>
<dbReference type="Pfam" id="PF00196">
    <property type="entry name" value="GerE"/>
    <property type="match status" value="1"/>
</dbReference>
<dbReference type="SMART" id="SM00421">
    <property type="entry name" value="HTH_LUXR"/>
    <property type="match status" value="1"/>
</dbReference>
<proteinExistence type="predicted"/>
<keyword evidence="5" id="KW-1185">Reference proteome</keyword>
<dbReference type="InterPro" id="IPR011123">
    <property type="entry name" value="Y_Y_Y"/>
</dbReference>
<reference evidence="5" key="1">
    <citation type="submission" date="2016-10" db="EMBL/GenBank/DDBJ databases">
        <authorList>
            <person name="Varghese N."/>
            <person name="Submissions S."/>
        </authorList>
    </citation>
    <scope>NUCLEOTIDE SEQUENCE [LARGE SCALE GENOMIC DNA]</scope>
    <source>
        <strain evidence="5">DSM 24450</strain>
    </source>
</reference>
<dbReference type="STRING" id="593133.SAMN04488006_1631"/>
<dbReference type="Gene3D" id="2.130.10.10">
    <property type="entry name" value="YVTN repeat-like/Quinoprotein amine dehydrogenase"/>
    <property type="match status" value="3"/>
</dbReference>
<accession>A0A1I6Q8T5</accession>
<dbReference type="InterPro" id="IPR013783">
    <property type="entry name" value="Ig-like_fold"/>
</dbReference>
<evidence type="ECO:0000313" key="4">
    <source>
        <dbReference type="EMBL" id="SFS48881.1"/>
    </source>
</evidence>
<feature type="transmembrane region" description="Helical" evidence="2">
    <location>
        <begin position="724"/>
        <end position="743"/>
    </location>
</feature>
<dbReference type="SUPFAM" id="SSF46894">
    <property type="entry name" value="C-terminal effector domain of the bipartite response regulators"/>
    <property type="match status" value="1"/>
</dbReference>
<dbReference type="Proteomes" id="UP000199312">
    <property type="component" value="Unassembled WGS sequence"/>
</dbReference>
<dbReference type="InterPro" id="IPR036388">
    <property type="entry name" value="WH-like_DNA-bd_sf"/>
</dbReference>
<keyword evidence="2" id="KW-0472">Membrane</keyword>
<dbReference type="Gene3D" id="2.60.40.10">
    <property type="entry name" value="Immunoglobulins"/>
    <property type="match status" value="1"/>
</dbReference>
<dbReference type="GO" id="GO:0003677">
    <property type="term" value="F:DNA binding"/>
    <property type="evidence" value="ECO:0007669"/>
    <property type="project" value="InterPro"/>
</dbReference>
<protein>
    <submittedName>
        <fullName evidence="4">Regulatory protein, luxR family</fullName>
    </submittedName>
</protein>
<dbReference type="PROSITE" id="PS50043">
    <property type="entry name" value="HTH_LUXR_2"/>
    <property type="match status" value="1"/>
</dbReference>
<dbReference type="InterPro" id="IPR016032">
    <property type="entry name" value="Sig_transdc_resp-reg_C-effctor"/>
</dbReference>
<keyword evidence="1" id="KW-0175">Coiled coil</keyword>
<evidence type="ECO:0000256" key="1">
    <source>
        <dbReference type="SAM" id="Coils"/>
    </source>
</evidence>
<dbReference type="InterPro" id="IPR015943">
    <property type="entry name" value="WD40/YVTN_repeat-like_dom_sf"/>
</dbReference>
<evidence type="ECO:0000259" key="3">
    <source>
        <dbReference type="PROSITE" id="PS50043"/>
    </source>
</evidence>
<organism evidence="4 5">
    <name type="scientific">Lutibacter maritimus</name>
    <dbReference type="NCBI Taxonomy" id="593133"/>
    <lineage>
        <taxon>Bacteria</taxon>
        <taxon>Pseudomonadati</taxon>
        <taxon>Bacteroidota</taxon>
        <taxon>Flavobacteriia</taxon>
        <taxon>Flavobacteriales</taxon>
        <taxon>Flavobacteriaceae</taxon>
        <taxon>Lutibacter</taxon>
    </lineage>
</organism>